<dbReference type="PANTHER" id="PTHR48111">
    <property type="entry name" value="REGULATOR OF RPOS"/>
    <property type="match status" value="1"/>
</dbReference>
<evidence type="ECO:0000256" key="7">
    <source>
        <dbReference type="PROSITE-ProRule" id="PRU01091"/>
    </source>
</evidence>
<dbReference type="EMBL" id="CP023406">
    <property type="protein sequence ID" value="ATD66347.1"/>
    <property type="molecule type" value="Genomic_DNA"/>
</dbReference>
<keyword evidence="4 7" id="KW-0238">DNA-binding</keyword>
<accession>A0A290XB27</accession>
<dbReference type="SUPFAM" id="SSF52172">
    <property type="entry name" value="CheY-like"/>
    <property type="match status" value="1"/>
</dbReference>
<dbReference type="CDD" id="cd17574">
    <property type="entry name" value="REC_OmpR"/>
    <property type="match status" value="1"/>
</dbReference>
<dbReference type="KEGG" id="lum:CNR27_01870"/>
<dbReference type="GO" id="GO:0000976">
    <property type="term" value="F:transcription cis-regulatory region binding"/>
    <property type="evidence" value="ECO:0007669"/>
    <property type="project" value="TreeGrafter"/>
</dbReference>
<proteinExistence type="predicted"/>
<dbReference type="SUPFAM" id="SSF46894">
    <property type="entry name" value="C-terminal effector domain of the bipartite response regulators"/>
    <property type="match status" value="1"/>
</dbReference>
<evidence type="ECO:0000259" key="10">
    <source>
        <dbReference type="PROSITE" id="PS51755"/>
    </source>
</evidence>
<evidence type="ECO:0000256" key="6">
    <source>
        <dbReference type="PROSITE-ProRule" id="PRU00169"/>
    </source>
</evidence>
<dbReference type="PROSITE" id="PS51755">
    <property type="entry name" value="OMPR_PHOB"/>
    <property type="match status" value="1"/>
</dbReference>
<dbReference type="InterPro" id="IPR011006">
    <property type="entry name" value="CheY-like_superfamily"/>
</dbReference>
<keyword evidence="12" id="KW-1185">Reference proteome</keyword>
<evidence type="ECO:0000313" key="12">
    <source>
        <dbReference type="Proteomes" id="UP000218968"/>
    </source>
</evidence>
<dbReference type="InterPro" id="IPR036388">
    <property type="entry name" value="WH-like_DNA-bd_sf"/>
</dbReference>
<organism evidence="11 12">
    <name type="scientific">Luteimonas chenhongjianii</name>
    <dbReference type="NCBI Taxonomy" id="2006110"/>
    <lineage>
        <taxon>Bacteria</taxon>
        <taxon>Pseudomonadati</taxon>
        <taxon>Pseudomonadota</taxon>
        <taxon>Gammaproteobacteria</taxon>
        <taxon>Lysobacterales</taxon>
        <taxon>Lysobacteraceae</taxon>
        <taxon>Luteimonas</taxon>
    </lineage>
</organism>
<reference evidence="12" key="1">
    <citation type="submission" date="2017-09" db="EMBL/GenBank/DDBJ databases">
        <title>Luteimonas liuhanmingii sp.nov., isolated from the intestinal contents of Tibetan Plateau Pika in Yushu, Qinghai Province, China.</title>
        <authorList>
            <person name="Gui Z."/>
        </authorList>
    </citation>
    <scope>NUCLEOTIDE SEQUENCE [LARGE SCALE GENOMIC DNA]</scope>
    <source>
        <strain evidence="12">100111</strain>
    </source>
</reference>
<name>A0A290XB27_9GAMM</name>
<dbReference type="SMART" id="SM00448">
    <property type="entry name" value="REC"/>
    <property type="match status" value="1"/>
</dbReference>
<dbReference type="Pfam" id="PF00072">
    <property type="entry name" value="Response_reg"/>
    <property type="match status" value="1"/>
</dbReference>
<keyword evidence="2" id="KW-0902">Two-component regulatory system</keyword>
<sequence>MPSKTRGVVLLVEDDKTMAVLVGEWLERHHYEIDFAEDGLDAINLARENAYDVIVLDVAMPRLNGVEACRRLREDGANTETPILMVTARDTLQDKIDGLDAGADDYMTKPFFPAELEARITALIRRRRAEVAPAILEVGDLTLDPRSQTVTRAGEVIDLTPTGFRILQILMRESPRVVTRSQVEHELWGLETPDSDALRSHLYVLRKAIDRGRDTRVLHTLPNVGYRVLPIEACDIDAARRRRLRARNRGAETRTGTHSTRAHVDQTASQA</sequence>
<dbReference type="Gene3D" id="1.10.10.10">
    <property type="entry name" value="Winged helix-like DNA-binding domain superfamily/Winged helix DNA-binding domain"/>
    <property type="match status" value="1"/>
</dbReference>
<gene>
    <name evidence="11" type="ORF">CNR27_01870</name>
</gene>
<dbReference type="AlphaFoldDB" id="A0A290XB27"/>
<dbReference type="Gene3D" id="3.40.50.2300">
    <property type="match status" value="1"/>
</dbReference>
<feature type="DNA-binding region" description="OmpR/PhoB-type" evidence="7">
    <location>
        <begin position="133"/>
        <end position="230"/>
    </location>
</feature>
<dbReference type="InterPro" id="IPR001789">
    <property type="entry name" value="Sig_transdc_resp-reg_receiver"/>
</dbReference>
<feature type="domain" description="OmpR/PhoB-type" evidence="10">
    <location>
        <begin position="133"/>
        <end position="230"/>
    </location>
</feature>
<dbReference type="PROSITE" id="PS50110">
    <property type="entry name" value="RESPONSE_REGULATORY"/>
    <property type="match status" value="1"/>
</dbReference>
<dbReference type="GO" id="GO:0006355">
    <property type="term" value="P:regulation of DNA-templated transcription"/>
    <property type="evidence" value="ECO:0007669"/>
    <property type="project" value="InterPro"/>
</dbReference>
<dbReference type="CDD" id="cd00383">
    <property type="entry name" value="trans_reg_C"/>
    <property type="match status" value="1"/>
</dbReference>
<protein>
    <submittedName>
        <fullName evidence="11">DNA-binding response regulator</fullName>
    </submittedName>
</protein>
<evidence type="ECO:0000313" key="11">
    <source>
        <dbReference type="EMBL" id="ATD66347.1"/>
    </source>
</evidence>
<dbReference type="FunFam" id="1.10.10.10:FF:000058">
    <property type="entry name" value="DNA-binding response OmpR family regulator"/>
    <property type="match status" value="1"/>
</dbReference>
<keyword evidence="1 6" id="KW-0597">Phosphoprotein</keyword>
<dbReference type="GO" id="GO:0000156">
    <property type="term" value="F:phosphorelay response regulator activity"/>
    <property type="evidence" value="ECO:0007669"/>
    <property type="project" value="TreeGrafter"/>
</dbReference>
<dbReference type="PANTHER" id="PTHR48111:SF22">
    <property type="entry name" value="REGULATOR OF RPOS"/>
    <property type="match status" value="1"/>
</dbReference>
<feature type="domain" description="Response regulatory" evidence="9">
    <location>
        <begin position="8"/>
        <end position="124"/>
    </location>
</feature>
<keyword evidence="3" id="KW-0805">Transcription regulation</keyword>
<dbReference type="InterPro" id="IPR001867">
    <property type="entry name" value="OmpR/PhoB-type_DNA-bd"/>
</dbReference>
<evidence type="ECO:0000256" key="5">
    <source>
        <dbReference type="ARBA" id="ARBA00023163"/>
    </source>
</evidence>
<dbReference type="GO" id="GO:0032993">
    <property type="term" value="C:protein-DNA complex"/>
    <property type="evidence" value="ECO:0007669"/>
    <property type="project" value="TreeGrafter"/>
</dbReference>
<dbReference type="InterPro" id="IPR016032">
    <property type="entry name" value="Sig_transdc_resp-reg_C-effctor"/>
</dbReference>
<evidence type="ECO:0000259" key="9">
    <source>
        <dbReference type="PROSITE" id="PS50110"/>
    </source>
</evidence>
<evidence type="ECO:0000256" key="8">
    <source>
        <dbReference type="SAM" id="MobiDB-lite"/>
    </source>
</evidence>
<dbReference type="Pfam" id="PF00486">
    <property type="entry name" value="Trans_reg_C"/>
    <property type="match status" value="1"/>
</dbReference>
<evidence type="ECO:0000256" key="1">
    <source>
        <dbReference type="ARBA" id="ARBA00022553"/>
    </source>
</evidence>
<evidence type="ECO:0000256" key="2">
    <source>
        <dbReference type="ARBA" id="ARBA00023012"/>
    </source>
</evidence>
<dbReference type="OrthoDB" id="9802426at2"/>
<dbReference type="InterPro" id="IPR039420">
    <property type="entry name" value="WalR-like"/>
</dbReference>
<evidence type="ECO:0000256" key="4">
    <source>
        <dbReference type="ARBA" id="ARBA00023125"/>
    </source>
</evidence>
<dbReference type="GO" id="GO:0005829">
    <property type="term" value="C:cytosol"/>
    <property type="evidence" value="ECO:0007669"/>
    <property type="project" value="TreeGrafter"/>
</dbReference>
<dbReference type="Proteomes" id="UP000218968">
    <property type="component" value="Chromosome"/>
</dbReference>
<evidence type="ECO:0000256" key="3">
    <source>
        <dbReference type="ARBA" id="ARBA00023015"/>
    </source>
</evidence>
<feature type="region of interest" description="Disordered" evidence="8">
    <location>
        <begin position="246"/>
        <end position="271"/>
    </location>
</feature>
<dbReference type="SMART" id="SM00862">
    <property type="entry name" value="Trans_reg_C"/>
    <property type="match status" value="1"/>
</dbReference>
<feature type="modified residue" description="4-aspartylphosphate" evidence="6">
    <location>
        <position position="57"/>
    </location>
</feature>
<dbReference type="FunFam" id="3.40.50.2300:FF:000001">
    <property type="entry name" value="DNA-binding response regulator PhoB"/>
    <property type="match status" value="1"/>
</dbReference>
<keyword evidence="5" id="KW-0804">Transcription</keyword>
<dbReference type="Gene3D" id="6.10.250.690">
    <property type="match status" value="1"/>
</dbReference>